<feature type="region of interest" description="Disordered" evidence="1">
    <location>
        <begin position="480"/>
        <end position="510"/>
    </location>
</feature>
<organism evidence="2 3">
    <name type="scientific">Favolaschia claudopus</name>
    <dbReference type="NCBI Taxonomy" id="2862362"/>
    <lineage>
        <taxon>Eukaryota</taxon>
        <taxon>Fungi</taxon>
        <taxon>Dikarya</taxon>
        <taxon>Basidiomycota</taxon>
        <taxon>Agaricomycotina</taxon>
        <taxon>Agaricomycetes</taxon>
        <taxon>Agaricomycetidae</taxon>
        <taxon>Agaricales</taxon>
        <taxon>Marasmiineae</taxon>
        <taxon>Mycenaceae</taxon>
        <taxon>Favolaschia</taxon>
    </lineage>
</organism>
<feature type="region of interest" description="Disordered" evidence="1">
    <location>
        <begin position="48"/>
        <end position="263"/>
    </location>
</feature>
<evidence type="ECO:0000313" key="2">
    <source>
        <dbReference type="EMBL" id="KAK7042099.1"/>
    </source>
</evidence>
<dbReference type="EMBL" id="JAWWNJ010000013">
    <property type="protein sequence ID" value="KAK7042099.1"/>
    <property type="molecule type" value="Genomic_DNA"/>
</dbReference>
<feature type="compositionally biased region" description="Gly residues" evidence="1">
    <location>
        <begin position="229"/>
        <end position="240"/>
    </location>
</feature>
<dbReference type="Proteomes" id="UP001362999">
    <property type="component" value="Unassembled WGS sequence"/>
</dbReference>
<keyword evidence="3" id="KW-1185">Reference proteome</keyword>
<dbReference type="AlphaFoldDB" id="A0AAW0CSN8"/>
<feature type="compositionally biased region" description="Basic and acidic residues" evidence="1">
    <location>
        <begin position="135"/>
        <end position="161"/>
    </location>
</feature>
<protein>
    <submittedName>
        <fullName evidence="2">Uncharacterized protein</fullName>
    </submittedName>
</protein>
<sequence length="510" mass="55936">MCKRQYANHPSGRVRYHEYLRQNRHLWEKGADEAADDAQEWAEVSDMRSVGTAGANGKKKRVEEGERMAGECRLITSQSQGGSERKKSPGRGRWDNRGDCRKNLKSRAKGTAGANGKKKRVEEARKITSQSQGGSERKEPGSRKGRRERTERKSGSRRVREWPGSAGCKRDPWGGAVVGKARKITSQSQGGSERKEPGSRKVGQSRGLPQESKITRQSDGGSERKEKAGLGGATRGGGAVVGKARRITSQSQGGSERKEKKRVDECGRLAGDCRVQVRSGGRARWSGKRPKSRANTLSQTDERECKYIIIKLAFGDKGFLPAPSSDESPHKILKDNFRRFFWSGSKGKYIQSTKARIKLRTRGVVMGSHVNASTRENKNNKSSLQGLGQGDSLVPADVHVAEDTICFLPTAYCPAGMIVGVSRSRTGDGHADRRAWIESERLDSTPTWVLVESPGRIEGRLRRRSLGSIAARLRTRISQSIGVDGGASARSRQKGSADGEEEGSKRSDPR</sequence>
<name>A0AAW0CSN8_9AGAR</name>
<proteinExistence type="predicted"/>
<feature type="compositionally biased region" description="Basic and acidic residues" evidence="1">
    <location>
        <begin position="83"/>
        <end position="102"/>
    </location>
</feature>
<comment type="caution">
    <text evidence="2">The sequence shown here is derived from an EMBL/GenBank/DDBJ whole genome shotgun (WGS) entry which is preliminary data.</text>
</comment>
<gene>
    <name evidence="2" type="ORF">R3P38DRAFT_2767722</name>
</gene>
<reference evidence="2 3" key="1">
    <citation type="journal article" date="2024" name="J Genomics">
        <title>Draft genome sequencing and assembly of Favolaschia claudopus CIRM-BRFM 2984 isolated from oak limbs.</title>
        <authorList>
            <person name="Navarro D."/>
            <person name="Drula E."/>
            <person name="Chaduli D."/>
            <person name="Cazenave R."/>
            <person name="Ahrendt S."/>
            <person name="Wang J."/>
            <person name="Lipzen A."/>
            <person name="Daum C."/>
            <person name="Barry K."/>
            <person name="Grigoriev I.V."/>
            <person name="Favel A."/>
            <person name="Rosso M.N."/>
            <person name="Martin F."/>
        </authorList>
    </citation>
    <scope>NUCLEOTIDE SEQUENCE [LARGE SCALE GENOMIC DNA]</scope>
    <source>
        <strain evidence="2 3">CIRM-BRFM 2984</strain>
    </source>
</reference>
<accession>A0AAW0CSN8</accession>
<feature type="compositionally biased region" description="Basic and acidic residues" evidence="1">
    <location>
        <begin position="213"/>
        <end position="228"/>
    </location>
</feature>
<evidence type="ECO:0000256" key="1">
    <source>
        <dbReference type="SAM" id="MobiDB-lite"/>
    </source>
</evidence>
<feature type="compositionally biased region" description="Basic and acidic residues" evidence="1">
    <location>
        <begin position="61"/>
        <end position="70"/>
    </location>
</feature>
<evidence type="ECO:0000313" key="3">
    <source>
        <dbReference type="Proteomes" id="UP001362999"/>
    </source>
</evidence>